<dbReference type="CDD" id="cd18787">
    <property type="entry name" value="SF2_C_DEAD"/>
    <property type="match status" value="1"/>
</dbReference>
<dbReference type="VEuPathDB" id="FungiDB:BDEG_21044"/>
<keyword evidence="5" id="KW-0347">Helicase</keyword>
<evidence type="ECO:0000256" key="3">
    <source>
        <dbReference type="ARBA" id="ARBA00022741"/>
    </source>
</evidence>
<dbReference type="Pfam" id="PF00270">
    <property type="entry name" value="DEAD"/>
    <property type="match status" value="1"/>
</dbReference>
<name>A0A177WA22_BATDL</name>
<dbReference type="OrthoDB" id="4255at2759"/>
<dbReference type="GO" id="GO:0005524">
    <property type="term" value="F:ATP binding"/>
    <property type="evidence" value="ECO:0007669"/>
    <property type="project" value="UniProtKB-KW"/>
</dbReference>
<sequence length="764" mass="83080">MPTSTNIINEVNMVDVKQKKEKKTSAADNVLTDEKSLLKKSKQSTDMNGSEVNGIKAKKDKKEKKEKDSNGKSKDSKRKRSSSDEDSSKPTADDDKATKLRKVSKNDDEATKESAVIVEDQHIDDYKSSTKKEESDIPVNLRLSSHNLSLSTIESLKARGIVQLFPIQAASFDPIIKGMDLLGRARTGTGKTLAFSLPMIEVLKRERESNRHLFSQRGRAPRVLIMAPTRELAMQVHREFDSISSGELKSTCAYGGSPYDSQCNAMRDGIDVIVGTPGRLIDHIERGTLKLNQLRFICLDEADQMLDIGFAESMEKILQQVQEQKSKLTDAPDHQVLLFSATMPVWIKQAVSKYMKPNKVTLDLIGTDKQKTSATVKHYAIASHWQNRSALLGDIVAIYGRGGAGRTIIFVETKGEANELAMNDKLVTMGTQVLHGDIQQKQREVTMQGFREGKFTSLITTNVCARGVDIPEVDLVINCEPPSDVESYIHRSGRTGRAGKSGICVTFYKPNQEYALQNIARHAGVNFIKIGAPQPKDIVAARASDTLETVKTDLDERVLEYFTNCAGDILEHFQGDAIKALSATLAVLCNTTKPLATRSILSANEGFITLLFTVDSPIQNVGYIKSIIQRNHSDVKYEDVVGWRMTNDSMGVVVDVIAEKIQVIDNGSGIPPTIKLGSNIWSDGRGVSLTIPTELPEMQDRPNYGNSNGRGGFGGRSGGSRGGSYGGGGRGGSYGGSRGGSYGGGGRGGSYGGGRGGGRGGYSR</sequence>
<dbReference type="PANTHER" id="PTHR47959:SF1">
    <property type="entry name" value="ATP-DEPENDENT RNA HELICASE DBPA"/>
    <property type="match status" value="1"/>
</dbReference>
<dbReference type="AlphaFoldDB" id="A0A177WA22"/>
<dbReference type="Gene3D" id="3.30.70.2280">
    <property type="match status" value="1"/>
</dbReference>
<keyword evidence="6" id="KW-0067">ATP-binding</keyword>
<dbReference type="InterPro" id="IPR044742">
    <property type="entry name" value="DEAD/DEAH_RhlB"/>
</dbReference>
<dbReference type="SUPFAM" id="SSF52540">
    <property type="entry name" value="P-loop containing nucleoside triphosphate hydrolases"/>
    <property type="match status" value="1"/>
</dbReference>
<dbReference type="SMART" id="SM00487">
    <property type="entry name" value="DEXDc"/>
    <property type="match status" value="1"/>
</dbReference>
<feature type="compositionally biased region" description="Basic and acidic residues" evidence="9">
    <location>
        <begin position="63"/>
        <end position="74"/>
    </location>
</feature>
<keyword evidence="7" id="KW-0694">RNA-binding</keyword>
<dbReference type="InterPro" id="IPR012562">
    <property type="entry name" value="GUCT"/>
</dbReference>
<dbReference type="InterPro" id="IPR001650">
    <property type="entry name" value="Helicase_C-like"/>
</dbReference>
<dbReference type="GO" id="GO:0005829">
    <property type="term" value="C:cytosol"/>
    <property type="evidence" value="ECO:0007669"/>
    <property type="project" value="TreeGrafter"/>
</dbReference>
<dbReference type="EC" id="3.6.4.13" evidence="2"/>
<dbReference type="GO" id="GO:0016787">
    <property type="term" value="F:hydrolase activity"/>
    <property type="evidence" value="ECO:0007669"/>
    <property type="project" value="UniProtKB-KW"/>
</dbReference>
<dbReference type="EMBL" id="DS022300">
    <property type="protein sequence ID" value="OAJ36948.1"/>
    <property type="molecule type" value="Genomic_DNA"/>
</dbReference>
<evidence type="ECO:0000259" key="10">
    <source>
        <dbReference type="PROSITE" id="PS51192"/>
    </source>
</evidence>
<feature type="compositionally biased region" description="Basic and acidic residues" evidence="9">
    <location>
        <begin position="81"/>
        <end position="112"/>
    </location>
</feature>
<dbReference type="InterPro" id="IPR011545">
    <property type="entry name" value="DEAD/DEAH_box_helicase_dom"/>
</dbReference>
<dbReference type="GO" id="GO:0003724">
    <property type="term" value="F:RNA helicase activity"/>
    <property type="evidence" value="ECO:0007669"/>
    <property type="project" value="UniProtKB-EC"/>
</dbReference>
<dbReference type="eggNOG" id="KOG0331">
    <property type="taxonomic scope" value="Eukaryota"/>
</dbReference>
<evidence type="ECO:0000256" key="6">
    <source>
        <dbReference type="ARBA" id="ARBA00022840"/>
    </source>
</evidence>
<dbReference type="PROSITE" id="PS51192">
    <property type="entry name" value="HELICASE_ATP_BIND_1"/>
    <property type="match status" value="1"/>
</dbReference>
<dbReference type="InterPro" id="IPR059027">
    <property type="entry name" value="DD_DDX21-DDX50"/>
</dbReference>
<dbReference type="Gene3D" id="3.40.50.300">
    <property type="entry name" value="P-loop containing nucleotide triphosphate hydrolases"/>
    <property type="match status" value="2"/>
</dbReference>
<reference evidence="12 13" key="2">
    <citation type="submission" date="2016-05" db="EMBL/GenBank/DDBJ databases">
        <title>Lineage-specific infection strategies underlie the spectrum of fungal disease in amphibians.</title>
        <authorList>
            <person name="Cuomo C.A."/>
            <person name="Farrer R.A."/>
            <person name="James T."/>
            <person name="Longcore J."/>
            <person name="Birren B."/>
        </authorList>
    </citation>
    <scope>NUCLEOTIDE SEQUENCE [LARGE SCALE GENOMIC DNA]</scope>
    <source>
        <strain evidence="12 13">JEL423</strain>
    </source>
</reference>
<feature type="region of interest" description="Disordered" evidence="9">
    <location>
        <begin position="693"/>
        <end position="764"/>
    </location>
</feature>
<dbReference type="Proteomes" id="UP000077115">
    <property type="component" value="Unassembled WGS sequence"/>
</dbReference>
<dbReference type="CDD" id="cd00268">
    <property type="entry name" value="DEADc"/>
    <property type="match status" value="1"/>
</dbReference>
<dbReference type="GO" id="GO:0003723">
    <property type="term" value="F:RNA binding"/>
    <property type="evidence" value="ECO:0007669"/>
    <property type="project" value="UniProtKB-KW"/>
</dbReference>
<evidence type="ECO:0000256" key="7">
    <source>
        <dbReference type="ARBA" id="ARBA00022884"/>
    </source>
</evidence>
<dbReference type="InterPro" id="IPR027417">
    <property type="entry name" value="P-loop_NTPase"/>
</dbReference>
<organism evidence="12 13">
    <name type="scientific">Batrachochytrium dendrobatidis (strain JEL423)</name>
    <dbReference type="NCBI Taxonomy" id="403673"/>
    <lineage>
        <taxon>Eukaryota</taxon>
        <taxon>Fungi</taxon>
        <taxon>Fungi incertae sedis</taxon>
        <taxon>Chytridiomycota</taxon>
        <taxon>Chytridiomycota incertae sedis</taxon>
        <taxon>Chytridiomycetes</taxon>
        <taxon>Rhizophydiales</taxon>
        <taxon>Rhizophydiales incertae sedis</taxon>
        <taxon>Batrachochytrium</taxon>
    </lineage>
</organism>
<evidence type="ECO:0000313" key="13">
    <source>
        <dbReference type="Proteomes" id="UP000077115"/>
    </source>
</evidence>
<dbReference type="Pfam" id="PF08152">
    <property type="entry name" value="GUCT"/>
    <property type="match status" value="1"/>
</dbReference>
<proteinExistence type="inferred from homology"/>
<dbReference type="Pfam" id="PF00271">
    <property type="entry name" value="Helicase_C"/>
    <property type="match status" value="1"/>
</dbReference>
<dbReference type="InterPro" id="IPR035979">
    <property type="entry name" value="RBD_domain_sf"/>
</dbReference>
<comment type="catalytic activity">
    <reaction evidence="8">
        <text>ATP + H2O = ADP + phosphate + H(+)</text>
        <dbReference type="Rhea" id="RHEA:13065"/>
        <dbReference type="ChEBI" id="CHEBI:15377"/>
        <dbReference type="ChEBI" id="CHEBI:15378"/>
        <dbReference type="ChEBI" id="CHEBI:30616"/>
        <dbReference type="ChEBI" id="CHEBI:43474"/>
        <dbReference type="ChEBI" id="CHEBI:456216"/>
        <dbReference type="EC" id="3.6.4.13"/>
    </reaction>
</comment>
<dbReference type="InterPro" id="IPR050079">
    <property type="entry name" value="DEAD_box_RNA_helicase"/>
</dbReference>
<evidence type="ECO:0000256" key="1">
    <source>
        <dbReference type="ARBA" id="ARBA00006517"/>
    </source>
</evidence>
<keyword evidence="3" id="KW-0547">Nucleotide-binding</keyword>
<protein>
    <recommendedName>
        <fullName evidence="2">RNA helicase</fullName>
        <ecNumber evidence="2">3.6.4.13</ecNumber>
    </recommendedName>
</protein>
<dbReference type="Pfam" id="PF26142">
    <property type="entry name" value="DD_DDX21-DDX50"/>
    <property type="match status" value="1"/>
</dbReference>
<dbReference type="SUPFAM" id="SSF54928">
    <property type="entry name" value="RNA-binding domain, RBD"/>
    <property type="match status" value="1"/>
</dbReference>
<evidence type="ECO:0000256" key="9">
    <source>
        <dbReference type="SAM" id="MobiDB-lite"/>
    </source>
</evidence>
<dbReference type="PANTHER" id="PTHR47959">
    <property type="entry name" value="ATP-DEPENDENT RNA HELICASE RHLE-RELATED"/>
    <property type="match status" value="1"/>
</dbReference>
<dbReference type="PROSITE" id="PS51194">
    <property type="entry name" value="HELICASE_CTER"/>
    <property type="match status" value="1"/>
</dbReference>
<dbReference type="SMART" id="SM00490">
    <property type="entry name" value="HELICc"/>
    <property type="match status" value="1"/>
</dbReference>
<evidence type="ECO:0000256" key="4">
    <source>
        <dbReference type="ARBA" id="ARBA00022801"/>
    </source>
</evidence>
<evidence type="ECO:0000256" key="2">
    <source>
        <dbReference type="ARBA" id="ARBA00012552"/>
    </source>
</evidence>
<comment type="similarity">
    <text evidence="1">Belongs to the DEAD box helicase family. DDX21/DDX50 subfamily.</text>
</comment>
<feature type="domain" description="Helicase C-terminal" evidence="11">
    <location>
        <begin position="394"/>
        <end position="539"/>
    </location>
</feature>
<evidence type="ECO:0000256" key="8">
    <source>
        <dbReference type="ARBA" id="ARBA00047984"/>
    </source>
</evidence>
<evidence type="ECO:0000256" key="5">
    <source>
        <dbReference type="ARBA" id="ARBA00022806"/>
    </source>
</evidence>
<accession>A0A177WA22</accession>
<evidence type="ECO:0000313" key="12">
    <source>
        <dbReference type="EMBL" id="OAJ36948.1"/>
    </source>
</evidence>
<dbReference type="STRING" id="403673.A0A177WA22"/>
<feature type="compositionally biased region" description="Gly residues" evidence="9">
    <location>
        <begin position="708"/>
        <end position="764"/>
    </location>
</feature>
<reference evidence="12 13" key="1">
    <citation type="submission" date="2006-10" db="EMBL/GenBank/DDBJ databases">
        <title>The Genome Sequence of Batrachochytrium dendrobatidis JEL423.</title>
        <authorList>
            <consortium name="The Broad Institute Genome Sequencing Platform"/>
            <person name="Birren B."/>
            <person name="Lander E."/>
            <person name="Galagan J."/>
            <person name="Cuomo C."/>
            <person name="Devon K."/>
            <person name="Jaffe D."/>
            <person name="Butler J."/>
            <person name="Alvarez P."/>
            <person name="Gnerre S."/>
            <person name="Grabherr M."/>
            <person name="Kleber M."/>
            <person name="Mauceli E."/>
            <person name="Brockman W."/>
            <person name="Young S."/>
            <person name="LaButti K."/>
            <person name="Sykes S."/>
            <person name="DeCaprio D."/>
            <person name="Crawford M."/>
            <person name="Koehrsen M."/>
            <person name="Engels R."/>
            <person name="Montgomery P."/>
            <person name="Pearson M."/>
            <person name="Howarth C."/>
            <person name="Larson L."/>
            <person name="White J."/>
            <person name="O'Leary S."/>
            <person name="Kodira C."/>
            <person name="Zeng Q."/>
            <person name="Yandava C."/>
            <person name="Alvarado L."/>
            <person name="Longcore J."/>
            <person name="James T."/>
        </authorList>
    </citation>
    <scope>NUCLEOTIDE SEQUENCE [LARGE SCALE GENOMIC DNA]</scope>
    <source>
        <strain evidence="12 13">JEL423</strain>
    </source>
</reference>
<gene>
    <name evidence="12" type="ORF">BDEG_21044</name>
</gene>
<dbReference type="InterPro" id="IPR014001">
    <property type="entry name" value="Helicase_ATP-bd"/>
</dbReference>
<dbReference type="CDD" id="cd12937">
    <property type="entry name" value="GUCT_RH7_like"/>
    <property type="match status" value="1"/>
</dbReference>
<evidence type="ECO:0000259" key="11">
    <source>
        <dbReference type="PROSITE" id="PS51194"/>
    </source>
</evidence>
<feature type="domain" description="Helicase ATP-binding" evidence="10">
    <location>
        <begin position="172"/>
        <end position="361"/>
    </location>
</feature>
<keyword evidence="4" id="KW-0378">Hydrolase</keyword>
<feature type="region of interest" description="Disordered" evidence="9">
    <location>
        <begin position="18"/>
        <end position="116"/>
    </location>
</feature>